<keyword evidence="3" id="KW-1185">Reference proteome</keyword>
<dbReference type="EMBL" id="JAVRHX010000004">
    <property type="protein sequence ID" value="MDT0596004.1"/>
    <property type="molecule type" value="Genomic_DNA"/>
</dbReference>
<dbReference type="Proteomes" id="UP001253545">
    <property type="component" value="Unassembled WGS sequence"/>
</dbReference>
<organism evidence="2 3">
    <name type="scientific">Glaciecola petra</name>
    <dbReference type="NCBI Taxonomy" id="3075602"/>
    <lineage>
        <taxon>Bacteria</taxon>
        <taxon>Pseudomonadati</taxon>
        <taxon>Pseudomonadota</taxon>
        <taxon>Gammaproteobacteria</taxon>
        <taxon>Alteromonadales</taxon>
        <taxon>Alteromonadaceae</taxon>
        <taxon>Glaciecola</taxon>
    </lineage>
</organism>
<accession>A0ABU2ZUL2</accession>
<name>A0ABU2ZUL2_9ALTE</name>
<feature type="signal peptide" evidence="1">
    <location>
        <begin position="1"/>
        <end position="26"/>
    </location>
</feature>
<evidence type="ECO:0000313" key="3">
    <source>
        <dbReference type="Proteomes" id="UP001253545"/>
    </source>
</evidence>
<protein>
    <submittedName>
        <fullName evidence="2">Uncharacterized protein</fullName>
    </submittedName>
</protein>
<feature type="chain" id="PRO_5047415329" evidence="1">
    <location>
        <begin position="27"/>
        <end position="142"/>
    </location>
</feature>
<evidence type="ECO:0000313" key="2">
    <source>
        <dbReference type="EMBL" id="MDT0596004.1"/>
    </source>
</evidence>
<proteinExistence type="predicted"/>
<keyword evidence="1" id="KW-0732">Signal</keyword>
<evidence type="ECO:0000256" key="1">
    <source>
        <dbReference type="SAM" id="SignalP"/>
    </source>
</evidence>
<sequence>MKTGYWKASVKLMGLLLIFAVSSVSAFKADEEQAIENHSNTDISESMQIEAQACPESFYDISLPSGGKLCQVFAADFPASMIFFVPTSPEEVVNFYKNDSTQFTNSKQVKDRFMLQTSDKNTTLIISADGEGSQVDVLIKAI</sequence>
<comment type="caution">
    <text evidence="2">The sequence shown here is derived from an EMBL/GenBank/DDBJ whole genome shotgun (WGS) entry which is preliminary data.</text>
</comment>
<gene>
    <name evidence="2" type="ORF">RM552_14205</name>
</gene>
<dbReference type="RefSeq" id="WP_311369517.1">
    <property type="nucleotide sequence ID" value="NZ_JAVRHX010000004.1"/>
</dbReference>
<reference evidence="2 3" key="1">
    <citation type="submission" date="2023-09" db="EMBL/GenBank/DDBJ databases">
        <authorList>
            <person name="Rey-Velasco X."/>
        </authorList>
    </citation>
    <scope>NUCLEOTIDE SEQUENCE [LARGE SCALE GENOMIC DNA]</scope>
    <source>
        <strain evidence="2 3">P117</strain>
    </source>
</reference>